<evidence type="ECO:0000256" key="3">
    <source>
        <dbReference type="ARBA" id="ARBA00022801"/>
    </source>
</evidence>
<evidence type="ECO:0000313" key="8">
    <source>
        <dbReference type="Proteomes" id="UP001329151"/>
    </source>
</evidence>
<evidence type="ECO:0000256" key="2">
    <source>
        <dbReference type="ARBA" id="ARBA00022729"/>
    </source>
</evidence>
<dbReference type="GO" id="GO:0046872">
    <property type="term" value="F:metal ion binding"/>
    <property type="evidence" value="ECO:0007669"/>
    <property type="project" value="UniProtKB-KW"/>
</dbReference>
<dbReference type="PANTHER" id="PTHR34218:SF3">
    <property type="entry name" value="ACYL-HOMOSERINE LACTONE ACYLASE PVDQ"/>
    <property type="match status" value="1"/>
</dbReference>
<proteinExistence type="inferred from homology"/>
<dbReference type="GO" id="GO:0017000">
    <property type="term" value="P:antibiotic biosynthetic process"/>
    <property type="evidence" value="ECO:0007669"/>
    <property type="project" value="InterPro"/>
</dbReference>
<dbReference type="Gene3D" id="1.10.1400.10">
    <property type="match status" value="1"/>
</dbReference>
<feature type="binding site" evidence="6">
    <location>
        <position position="325"/>
    </location>
    <ligand>
        <name>Ca(2+)</name>
        <dbReference type="ChEBI" id="CHEBI:29108"/>
    </ligand>
</feature>
<dbReference type="Gene3D" id="3.60.20.10">
    <property type="entry name" value="Glutamine Phosphoribosylpyrophosphate, subunit 1, domain 1"/>
    <property type="match status" value="1"/>
</dbReference>
<organism evidence="7 8">
    <name type="scientific">Limnobacter thiooxidans</name>
    <dbReference type="NCBI Taxonomy" id="131080"/>
    <lineage>
        <taxon>Bacteria</taxon>
        <taxon>Pseudomonadati</taxon>
        <taxon>Pseudomonadota</taxon>
        <taxon>Betaproteobacteria</taxon>
        <taxon>Burkholderiales</taxon>
        <taxon>Burkholderiaceae</taxon>
        <taxon>Limnobacter</taxon>
    </lineage>
</organism>
<reference evidence="7 8" key="1">
    <citation type="submission" date="2023-10" db="EMBL/GenBank/DDBJ databases">
        <title>Complete Genome Sequence of Limnobacter thiooxidans CS-K2T, Isolated from freshwater lake sediments in Bavaria, Germany.</title>
        <authorList>
            <person name="Naruki M."/>
            <person name="Watanabe A."/>
            <person name="Warashina T."/>
            <person name="Morita T."/>
            <person name="Arakawa K."/>
        </authorList>
    </citation>
    <scope>NUCLEOTIDE SEQUENCE [LARGE SCALE GENOMIC DNA]</scope>
    <source>
        <strain evidence="7 8">CS-K2</strain>
    </source>
</reference>
<evidence type="ECO:0000256" key="1">
    <source>
        <dbReference type="ARBA" id="ARBA00006586"/>
    </source>
</evidence>
<keyword evidence="2" id="KW-0732">Signal</keyword>
<dbReference type="AlphaFoldDB" id="A0AA86J552"/>
<accession>A0AA86J552</accession>
<dbReference type="InterPro" id="IPR023343">
    <property type="entry name" value="Penicillin_amidase_dom1"/>
</dbReference>
<dbReference type="Proteomes" id="UP001329151">
    <property type="component" value="Chromosome"/>
</dbReference>
<dbReference type="InterPro" id="IPR029055">
    <property type="entry name" value="Ntn_hydrolases_N"/>
</dbReference>
<dbReference type="SUPFAM" id="SSF56235">
    <property type="entry name" value="N-terminal nucleophile aminohydrolases (Ntn hydrolases)"/>
    <property type="match status" value="1"/>
</dbReference>
<dbReference type="PANTHER" id="PTHR34218">
    <property type="entry name" value="PEPTIDASE S45 PENICILLIN AMIDASE"/>
    <property type="match status" value="1"/>
</dbReference>
<sequence length="764" mass="84804">MLKSLGPSKNPVLRKLARGLARLSSRMGWLSVRYPTYTLEDRLAQFKALNLAFDPGTSIRFNDFFVPYIESSTDRGGAYALGCITEFQRGPQLQFLKRLAQGRLSEMGGSGFVDMDHLIRLLDFGRAAPEIWASMPQASKEWVEGFVAGLNAVQAKRGRGVDEKFLAIRPEPYTPLDILLFGRLAGADVNWPIYFSLIEHRLSGDFVHWWNLLRRVGAGVSTSFESPPSHRPSVAQQIGDFLTSISRSGSNSIVLHGTRTQSGRPLMVNDPHLGQHLPNVWMMVGLRTPSYRCVGLMFPGVPILGLGRNTNLAWGGTNLRAASSDLVRLGSQTEALTTPQISRIRVRFSWARQRKLRYSPHGPVLTDCPALGRLCGPDHLALRWAGHWPTDEITSFLSAMKADTVAELQAAMAGVGVTPLNVLGADTQGNIGHVLAATLPKRPGFPEDDWVLPEDTAQAHWSIQVCAKDFPSVINPAAGFIVSANNRPSEVTGLGFLFNGDDRVMRARTLFNAQHRFCPKTLLELQLDVTSPLAARLSRELADFCRAWISTSEQQVFCNSIDLWQGAYTADSFSALQFEFLLTALVRELSAVRHAGRMPGLMDQWAYLTDCLMEDLEALSDAQKKSVIPRSVDEANRLAQHWQLWGNLHKIRLRHVLGHVPLLGKLFSSKSFPAAGSRETLMKNAHSLIRGFDETSYGSQSRHLSDLSDPDENYFVLLGGQDGWVGSQLMSDQIPLWRTRQSIQMPLSATRIQQLFHHRVGGLE</sequence>
<name>A0AA86J552_9BURK</name>
<comment type="cofactor">
    <cofactor evidence="6">
        <name>Ca(2+)</name>
        <dbReference type="ChEBI" id="CHEBI:29108"/>
    </cofactor>
    <text evidence="6">Binds 1 Ca(2+) ion per dimer.</text>
</comment>
<protein>
    <submittedName>
        <fullName evidence="7">Penicillin acylase family protein</fullName>
    </submittedName>
</protein>
<feature type="active site" description="Nucleophile" evidence="5">
    <location>
        <position position="250"/>
    </location>
</feature>
<evidence type="ECO:0000313" key="7">
    <source>
        <dbReference type="EMBL" id="BET24935.1"/>
    </source>
</evidence>
<dbReference type="PIRSF" id="PIRSF001227">
    <property type="entry name" value="Pen_acylase"/>
    <property type="match status" value="1"/>
</dbReference>
<dbReference type="InterPro" id="IPR002692">
    <property type="entry name" value="S45"/>
</dbReference>
<dbReference type="Gene3D" id="1.10.439.10">
    <property type="entry name" value="Penicillin Amidohydrolase, domain 1"/>
    <property type="match status" value="1"/>
</dbReference>
<keyword evidence="3" id="KW-0378">Hydrolase</keyword>
<evidence type="ECO:0000256" key="4">
    <source>
        <dbReference type="ARBA" id="ARBA00023145"/>
    </source>
</evidence>
<dbReference type="RefSeq" id="WP_130558540.1">
    <property type="nucleotide sequence ID" value="NZ_AP028947.1"/>
</dbReference>
<dbReference type="GO" id="GO:0016811">
    <property type="term" value="F:hydrolase activity, acting on carbon-nitrogen (but not peptide) bonds, in linear amides"/>
    <property type="evidence" value="ECO:0007669"/>
    <property type="project" value="InterPro"/>
</dbReference>
<keyword evidence="8" id="KW-1185">Reference proteome</keyword>
<keyword evidence="6" id="KW-0106">Calcium</keyword>
<dbReference type="InterPro" id="IPR043146">
    <property type="entry name" value="Penicillin_amidase_N_B-knob"/>
</dbReference>
<gene>
    <name evidence="7" type="ORF">RGQ30_04360</name>
</gene>
<keyword evidence="6" id="KW-0479">Metal-binding</keyword>
<dbReference type="Pfam" id="PF01804">
    <property type="entry name" value="Penicil_amidase"/>
    <property type="match status" value="1"/>
</dbReference>
<evidence type="ECO:0000256" key="6">
    <source>
        <dbReference type="PIRSR" id="PIRSR001227-2"/>
    </source>
</evidence>
<dbReference type="InterPro" id="IPR043147">
    <property type="entry name" value="Penicillin_amidase_A-knob"/>
</dbReference>
<keyword evidence="4" id="KW-0865">Zymogen</keyword>
<comment type="similarity">
    <text evidence="1">Belongs to the peptidase S45 family.</text>
</comment>
<evidence type="ECO:0000256" key="5">
    <source>
        <dbReference type="PIRSR" id="PIRSR001227-1"/>
    </source>
</evidence>
<dbReference type="Gene3D" id="2.30.120.10">
    <property type="match status" value="1"/>
</dbReference>
<dbReference type="EMBL" id="AP028947">
    <property type="protein sequence ID" value="BET24935.1"/>
    <property type="molecule type" value="Genomic_DNA"/>
</dbReference>
<dbReference type="InterPro" id="IPR014395">
    <property type="entry name" value="Pen/GL7ACA/AHL_acylase"/>
</dbReference>
<dbReference type="KEGG" id="lto:RGQ30_04360"/>